<keyword evidence="2" id="KW-0472">Membrane</keyword>
<evidence type="ECO:0000313" key="3">
    <source>
        <dbReference type="EMBL" id="CAI9723902.1"/>
    </source>
</evidence>
<gene>
    <name evidence="3" type="ORF">OCTVUL_1B010060</name>
</gene>
<proteinExistence type="predicted"/>
<reference evidence="3" key="1">
    <citation type="submission" date="2023-08" db="EMBL/GenBank/DDBJ databases">
        <authorList>
            <person name="Alioto T."/>
            <person name="Alioto T."/>
            <person name="Gomez Garrido J."/>
        </authorList>
    </citation>
    <scope>NUCLEOTIDE SEQUENCE</scope>
</reference>
<keyword evidence="2" id="KW-1133">Transmembrane helix</keyword>
<dbReference type="EMBL" id="OX597819">
    <property type="protein sequence ID" value="CAI9723902.1"/>
    <property type="molecule type" value="Genomic_DNA"/>
</dbReference>
<keyword evidence="4" id="KW-1185">Reference proteome</keyword>
<organism evidence="3 4">
    <name type="scientific">Octopus vulgaris</name>
    <name type="common">Common octopus</name>
    <dbReference type="NCBI Taxonomy" id="6645"/>
    <lineage>
        <taxon>Eukaryota</taxon>
        <taxon>Metazoa</taxon>
        <taxon>Spiralia</taxon>
        <taxon>Lophotrochozoa</taxon>
        <taxon>Mollusca</taxon>
        <taxon>Cephalopoda</taxon>
        <taxon>Coleoidea</taxon>
        <taxon>Octopodiformes</taxon>
        <taxon>Octopoda</taxon>
        <taxon>Incirrata</taxon>
        <taxon>Octopodidae</taxon>
        <taxon>Octopus</taxon>
    </lineage>
</organism>
<keyword evidence="2" id="KW-0812">Transmembrane</keyword>
<feature type="region of interest" description="Disordered" evidence="1">
    <location>
        <begin position="64"/>
        <end position="121"/>
    </location>
</feature>
<feature type="compositionally biased region" description="Basic and acidic residues" evidence="1">
    <location>
        <begin position="64"/>
        <end position="89"/>
    </location>
</feature>
<dbReference type="AlphaFoldDB" id="A0AA36AZQ1"/>
<evidence type="ECO:0000256" key="2">
    <source>
        <dbReference type="SAM" id="Phobius"/>
    </source>
</evidence>
<protein>
    <submittedName>
        <fullName evidence="3">Uncharacterized protein</fullName>
    </submittedName>
</protein>
<evidence type="ECO:0000256" key="1">
    <source>
        <dbReference type="SAM" id="MobiDB-lite"/>
    </source>
</evidence>
<sequence length="121" mass="13925">MGTKLPGNYASFVTQIIPEYCMSISFAPTVSIFFLNYQLFAHPDKVMYRYRRRSYVTEKFSKVGRRSVGEKECGGRRHGHGQDVDAVKEEGEDDDDDETDDDDNDTKEYENEEEGEAYDGK</sequence>
<dbReference type="Proteomes" id="UP001162480">
    <property type="component" value="Chromosome 6"/>
</dbReference>
<name>A0AA36AZQ1_OCTVU</name>
<feature type="transmembrane region" description="Helical" evidence="2">
    <location>
        <begin position="20"/>
        <end position="41"/>
    </location>
</feature>
<feature type="compositionally biased region" description="Acidic residues" evidence="1">
    <location>
        <begin position="90"/>
        <end position="121"/>
    </location>
</feature>
<evidence type="ECO:0000313" key="4">
    <source>
        <dbReference type="Proteomes" id="UP001162480"/>
    </source>
</evidence>
<accession>A0AA36AZQ1</accession>